<dbReference type="OrthoDB" id="2014278at2759"/>
<dbReference type="AlphaFoldDB" id="A0A2U1NQX4"/>
<sequence>MASSTKMSLKLIIDKKEERVLFAEAGKDFIDFLFSFLTLPIGPVLGFLDGDNILLKGGLPKLNQSVKDLDKKYINPNHEKDVILKPKPSVPYLSRLSLVPLMVHDEPTITYRCLRTGCNKKTTSRWFDSPTTSSDLDEDPRVCPTCYRNMAIVDEGGFVNGTVMYMVMDDLVVSPMSTISTSIACLNKHNIKDFGALEEKVVYVGKDEDNNDRMEMEKKENEELERNF</sequence>
<keyword evidence="2" id="KW-1185">Reference proteome</keyword>
<dbReference type="InterPro" id="IPR007750">
    <property type="entry name" value="DUF674"/>
</dbReference>
<comment type="caution">
    <text evidence="1">The sequence shown here is derived from an EMBL/GenBank/DDBJ whole genome shotgun (WGS) entry which is preliminary data.</text>
</comment>
<name>A0A2U1NQX4_ARTAN</name>
<evidence type="ECO:0000313" key="2">
    <source>
        <dbReference type="Proteomes" id="UP000245207"/>
    </source>
</evidence>
<protein>
    <submittedName>
        <fullName evidence="1">Uncharacterized protein</fullName>
    </submittedName>
</protein>
<proteinExistence type="predicted"/>
<dbReference type="PANTHER" id="PTHR33103:SF19">
    <property type="entry name" value="OS09G0544700 PROTEIN"/>
    <property type="match status" value="1"/>
</dbReference>
<organism evidence="1 2">
    <name type="scientific">Artemisia annua</name>
    <name type="common">Sweet wormwood</name>
    <dbReference type="NCBI Taxonomy" id="35608"/>
    <lineage>
        <taxon>Eukaryota</taxon>
        <taxon>Viridiplantae</taxon>
        <taxon>Streptophyta</taxon>
        <taxon>Embryophyta</taxon>
        <taxon>Tracheophyta</taxon>
        <taxon>Spermatophyta</taxon>
        <taxon>Magnoliopsida</taxon>
        <taxon>eudicotyledons</taxon>
        <taxon>Gunneridae</taxon>
        <taxon>Pentapetalae</taxon>
        <taxon>asterids</taxon>
        <taxon>campanulids</taxon>
        <taxon>Asterales</taxon>
        <taxon>Asteraceae</taxon>
        <taxon>Asteroideae</taxon>
        <taxon>Anthemideae</taxon>
        <taxon>Artemisiinae</taxon>
        <taxon>Artemisia</taxon>
    </lineage>
</organism>
<gene>
    <name evidence="1" type="ORF">CTI12_AA219100</name>
</gene>
<dbReference type="Pfam" id="PF05056">
    <property type="entry name" value="DUF674"/>
    <property type="match status" value="1"/>
</dbReference>
<dbReference type="Proteomes" id="UP000245207">
    <property type="component" value="Unassembled WGS sequence"/>
</dbReference>
<reference evidence="1 2" key="1">
    <citation type="journal article" date="2018" name="Mol. Plant">
        <title>The genome of Artemisia annua provides insight into the evolution of Asteraceae family and artemisinin biosynthesis.</title>
        <authorList>
            <person name="Shen Q."/>
            <person name="Zhang L."/>
            <person name="Liao Z."/>
            <person name="Wang S."/>
            <person name="Yan T."/>
            <person name="Shi P."/>
            <person name="Liu M."/>
            <person name="Fu X."/>
            <person name="Pan Q."/>
            <person name="Wang Y."/>
            <person name="Lv Z."/>
            <person name="Lu X."/>
            <person name="Zhang F."/>
            <person name="Jiang W."/>
            <person name="Ma Y."/>
            <person name="Chen M."/>
            <person name="Hao X."/>
            <person name="Li L."/>
            <person name="Tang Y."/>
            <person name="Lv G."/>
            <person name="Zhou Y."/>
            <person name="Sun X."/>
            <person name="Brodelius P.E."/>
            <person name="Rose J.K.C."/>
            <person name="Tang K."/>
        </authorList>
    </citation>
    <scope>NUCLEOTIDE SEQUENCE [LARGE SCALE GENOMIC DNA]</scope>
    <source>
        <strain evidence="2">cv. Huhao1</strain>
        <tissue evidence="1">Leaf</tissue>
    </source>
</reference>
<accession>A0A2U1NQX4</accession>
<evidence type="ECO:0000313" key="1">
    <source>
        <dbReference type="EMBL" id="PWA75904.1"/>
    </source>
</evidence>
<dbReference type="PANTHER" id="PTHR33103">
    <property type="entry name" value="OS01G0153900 PROTEIN"/>
    <property type="match status" value="1"/>
</dbReference>
<dbReference type="EMBL" id="PKPP01002340">
    <property type="protein sequence ID" value="PWA75904.1"/>
    <property type="molecule type" value="Genomic_DNA"/>
</dbReference>
<dbReference type="STRING" id="35608.A0A2U1NQX4"/>